<dbReference type="Proteomes" id="UP000821845">
    <property type="component" value="Chromosome 6"/>
</dbReference>
<keyword evidence="2" id="KW-1185">Reference proteome</keyword>
<evidence type="ECO:0000313" key="2">
    <source>
        <dbReference type="Proteomes" id="UP000821845"/>
    </source>
</evidence>
<proteinExistence type="predicted"/>
<comment type="caution">
    <text evidence="1">The sequence shown here is derived from an EMBL/GenBank/DDBJ whole genome shotgun (WGS) entry which is preliminary data.</text>
</comment>
<gene>
    <name evidence="1" type="ORF">HPB50_006133</name>
</gene>
<reference evidence="1" key="1">
    <citation type="submission" date="2020-05" db="EMBL/GenBank/DDBJ databases">
        <title>Large-scale comparative analyses of tick genomes elucidate their genetic diversity and vector capacities.</title>
        <authorList>
            <person name="Jia N."/>
            <person name="Wang J."/>
            <person name="Shi W."/>
            <person name="Du L."/>
            <person name="Sun Y."/>
            <person name="Zhan W."/>
            <person name="Jiang J."/>
            <person name="Wang Q."/>
            <person name="Zhang B."/>
            <person name="Ji P."/>
            <person name="Sakyi L.B."/>
            <person name="Cui X."/>
            <person name="Yuan T."/>
            <person name="Jiang B."/>
            <person name="Yang W."/>
            <person name="Lam T.T.-Y."/>
            <person name="Chang Q."/>
            <person name="Ding S."/>
            <person name="Wang X."/>
            <person name="Zhu J."/>
            <person name="Ruan X."/>
            <person name="Zhao L."/>
            <person name="Wei J."/>
            <person name="Que T."/>
            <person name="Du C."/>
            <person name="Cheng J."/>
            <person name="Dai P."/>
            <person name="Han X."/>
            <person name="Huang E."/>
            <person name="Gao Y."/>
            <person name="Liu J."/>
            <person name="Shao H."/>
            <person name="Ye R."/>
            <person name="Li L."/>
            <person name="Wei W."/>
            <person name="Wang X."/>
            <person name="Wang C."/>
            <person name="Yang T."/>
            <person name="Huo Q."/>
            <person name="Li W."/>
            <person name="Guo W."/>
            <person name="Chen H."/>
            <person name="Zhou L."/>
            <person name="Ni X."/>
            <person name="Tian J."/>
            <person name="Zhou Y."/>
            <person name="Sheng Y."/>
            <person name="Liu T."/>
            <person name="Pan Y."/>
            <person name="Xia L."/>
            <person name="Li J."/>
            <person name="Zhao F."/>
            <person name="Cao W."/>
        </authorList>
    </citation>
    <scope>NUCLEOTIDE SEQUENCE</scope>
    <source>
        <strain evidence="1">Hyas-2018</strain>
    </source>
</reference>
<protein>
    <submittedName>
        <fullName evidence="1">Uncharacterized protein</fullName>
    </submittedName>
</protein>
<evidence type="ECO:0000313" key="1">
    <source>
        <dbReference type="EMBL" id="KAH6927597.1"/>
    </source>
</evidence>
<sequence length="1583" mass="166219">MFATLEAGSGSRGATAPQPRHHQYNKQLQMGFCKRDDKIVPYLSERKSVGISMRSGSQKAFSLFSSLFATGAQKSPGSKERLKAVRLPQLLIAAALLSTGLSETVTQPTHEDLRDGINSPMPYGFKYEAYGDDGGGHTREESADGSGRVVGSYTIFSPEGFLRRVFYEADENGFRAHVETNEPGTKTSNPADVTIVSTATGEAAGGGGGGGPGRPGGAGGAGGAGGGGTRDTPLPGAATTRPVKTSPEAGGTTNEVTETTTGLPPGYVLPERYRPNSSRRPSGAELLTSRILTLDQPVNGDQLYPGRPGFDTDTNALNPPPPGIHTGAPPAGIVPVGPVQVTRVPARPGSAPGPRPRPQVNYGPPKNAFGQFDGGVAQGVGPSRPSFEGPFRVPAGSTGGLFSPSQVAPKGGLTGPQSFGPSSGQGGGVEDGSSGILGPGSKPAFPYADTPQGAGPRPFGAQRPGFNYPGAFSGDSGVRQSGPPRPAYQGGAGQQYQPPQIGAPLFTRVTQDSRSSQPGFAGPVKPGVPGAPGVFAGPAGGARPSFGGRPPFGGPRFGPGGSFSRVPVSPFDTDGPGDKRFPGQGQQPFAGGQTGSQGFPLGAGGSSGSDVDGGNSADSSNEDGFAPNDPRRPFLFINEDERPATPLGPRGGVGQEDGSYAIQADNGKIQSVDFRPAGRPFQHAGPGGRFAANRGSVQRGPFRRPGFGGTHREDPFRPYKPPPLESGDREPIFVPQSLSGPGSPTTSFDGREPQRIDGFKSRQQTPGFGGPRSPGGFSGNYPYRNTFSTGGQQTPTGVRGQFPGRPQQPFSPFAQGRPASRVPTASFPSSRNNFANRLFDRTPAGTLGHPVGHPPGLSPPSLVSMEVIRYGPQGPQVHHFNGSALPGSLAPPENLQVGGPLKQTGVPGSPFLANRVVPRPPLPTRGNANRVLYSEAPQQASFPRRLGEPKGNEDDYGGAFEGLIRDERPDLLVLKQKQKTPGSTSSQPGGNVDFLEDLLPFYEKDLDIGKKVNDASSGGDRKPVIHEPIVPEHRDLLCDDDGQPSPDGLVRRPECIKTRKQEDGSSKEGAEPDSKSAEAPVDPDEEFLNYRNPFSGVLPSPDRGTAEKVDRDSKQFQRPFLDKDKKVIPVLIDQNLPAAGLPGGAVGVNRNRLNPSTGESDIPGISSPELGAGSPVEGRRAFGNNGVFRTNFGPFSGSSNDQFGPRGAGRVQGFGPATAPRTQDGNFLRFPNAPSRGINDLRNVQDPFNRNSQPFGQQPFLPTAPQQTLRFGQRLSGVRNQNSLVPSQRPPRVQQRPQNQIVFPPPPLHRKAVLSPPEVPDSAGSPFSGRVPFNSPQSLGASRVGQPAVEFVQPGAGGLGNDGTTAPRFGFVDSRQLRPRPGADGVSGREDVRLDVGTAPKFVDDNSPPPASFSFSDARKSPLVPRRPPLSAGRRNALKSPSDDKDKSGQGQVAPVTPASEPGQDPANLLRKPLLEGNARVAEELEGRAPNALPGPFNFVDTRKPLDIARQRVTQRRPQVFDSRASACWPYLRLWTDWLCKGFLLTAARTGGRQGGFGGVLEGPVQAAIADAQAGCWCCWRRR</sequence>
<organism evidence="1 2">
    <name type="scientific">Hyalomma asiaticum</name>
    <name type="common">Tick</name>
    <dbReference type="NCBI Taxonomy" id="266040"/>
    <lineage>
        <taxon>Eukaryota</taxon>
        <taxon>Metazoa</taxon>
        <taxon>Ecdysozoa</taxon>
        <taxon>Arthropoda</taxon>
        <taxon>Chelicerata</taxon>
        <taxon>Arachnida</taxon>
        <taxon>Acari</taxon>
        <taxon>Parasitiformes</taxon>
        <taxon>Ixodida</taxon>
        <taxon>Ixodoidea</taxon>
        <taxon>Ixodidae</taxon>
        <taxon>Hyalomminae</taxon>
        <taxon>Hyalomma</taxon>
    </lineage>
</organism>
<name>A0ACB7S0L5_HYAAI</name>
<dbReference type="EMBL" id="CM023486">
    <property type="protein sequence ID" value="KAH6927597.1"/>
    <property type="molecule type" value="Genomic_DNA"/>
</dbReference>
<accession>A0ACB7S0L5</accession>